<feature type="region of interest" description="Disordered" evidence="2">
    <location>
        <begin position="1"/>
        <end position="34"/>
    </location>
</feature>
<feature type="domain" description="HTH tetR-type" evidence="3">
    <location>
        <begin position="63"/>
        <end position="86"/>
    </location>
</feature>
<dbReference type="InterPro" id="IPR001647">
    <property type="entry name" value="HTH_TetR"/>
</dbReference>
<evidence type="ECO:0000256" key="2">
    <source>
        <dbReference type="SAM" id="MobiDB-lite"/>
    </source>
</evidence>
<feature type="compositionally biased region" description="Basic and acidic residues" evidence="2">
    <location>
        <begin position="11"/>
        <end position="34"/>
    </location>
</feature>
<dbReference type="SUPFAM" id="SSF46689">
    <property type="entry name" value="Homeodomain-like"/>
    <property type="match status" value="1"/>
</dbReference>
<reference evidence="4 5" key="1">
    <citation type="submission" date="2018-01" db="EMBL/GenBank/DDBJ databases">
        <title>Draft genome sequence of Sphaerisporangium sp. 7K107.</title>
        <authorList>
            <person name="Sahin N."/>
            <person name="Saygin H."/>
            <person name="Ay H."/>
        </authorList>
    </citation>
    <scope>NUCLEOTIDE SEQUENCE [LARGE SCALE GENOMIC DNA]</scope>
    <source>
        <strain evidence="4 5">7K107</strain>
    </source>
</reference>
<evidence type="ECO:0000259" key="3">
    <source>
        <dbReference type="Pfam" id="PF00440"/>
    </source>
</evidence>
<evidence type="ECO:0000313" key="5">
    <source>
        <dbReference type="Proteomes" id="UP000248544"/>
    </source>
</evidence>
<sequence>MGPFDQVVAGEGERAGEPGHALGDRQGRLRGEEPGDGRVLVGGPAVGVEAAGGPVQQPRGQQAVAAWIGMTKGALYAHFRSKQGLAGVLIDQFLTSWADTYTRNRRSGVSAEVALHRSVMALARGLQCDIRTRAAIRLLTDGPAASADLTAIHIPLLTLIRQAQSEGAIVANYPAEVVTRLLLAFVWYFSRAPREPAGRANHDAEHACDILLDLLRPDRCAAPARPCG</sequence>
<dbReference type="InterPro" id="IPR009057">
    <property type="entry name" value="Homeodomain-like_sf"/>
</dbReference>
<keyword evidence="1" id="KW-0238">DNA-binding</keyword>
<gene>
    <name evidence="4" type="ORF">C1I98_13680</name>
</gene>
<proteinExistence type="predicted"/>
<protein>
    <recommendedName>
        <fullName evidence="3">HTH tetR-type domain-containing protein</fullName>
    </recommendedName>
</protein>
<dbReference type="GO" id="GO:0003677">
    <property type="term" value="F:DNA binding"/>
    <property type="evidence" value="ECO:0007669"/>
    <property type="project" value="UniProtKB-KW"/>
</dbReference>
<dbReference type="AlphaFoldDB" id="A0A2W2HCR1"/>
<keyword evidence="5" id="KW-1185">Reference proteome</keyword>
<evidence type="ECO:0000313" key="4">
    <source>
        <dbReference type="EMBL" id="PZG47368.1"/>
    </source>
</evidence>
<organism evidence="4 5">
    <name type="scientific">Spongiactinospora gelatinilytica</name>
    <dbReference type="NCBI Taxonomy" id="2666298"/>
    <lineage>
        <taxon>Bacteria</taxon>
        <taxon>Bacillati</taxon>
        <taxon>Actinomycetota</taxon>
        <taxon>Actinomycetes</taxon>
        <taxon>Streptosporangiales</taxon>
        <taxon>Streptosporangiaceae</taxon>
        <taxon>Spongiactinospora</taxon>
    </lineage>
</organism>
<accession>A0A2W2HCR1</accession>
<dbReference type="Gene3D" id="1.10.357.10">
    <property type="entry name" value="Tetracycline Repressor, domain 2"/>
    <property type="match status" value="1"/>
</dbReference>
<name>A0A2W2HCR1_9ACTN</name>
<dbReference type="Proteomes" id="UP000248544">
    <property type="component" value="Unassembled WGS sequence"/>
</dbReference>
<evidence type="ECO:0000256" key="1">
    <source>
        <dbReference type="ARBA" id="ARBA00023125"/>
    </source>
</evidence>
<dbReference type="InterPro" id="IPR036271">
    <property type="entry name" value="Tet_transcr_reg_TetR-rel_C_sf"/>
</dbReference>
<dbReference type="EMBL" id="POUA01000088">
    <property type="protein sequence ID" value="PZG47368.1"/>
    <property type="molecule type" value="Genomic_DNA"/>
</dbReference>
<comment type="caution">
    <text evidence="4">The sequence shown here is derived from an EMBL/GenBank/DDBJ whole genome shotgun (WGS) entry which is preliminary data.</text>
</comment>
<dbReference type="SUPFAM" id="SSF48498">
    <property type="entry name" value="Tetracyclin repressor-like, C-terminal domain"/>
    <property type="match status" value="1"/>
</dbReference>
<dbReference type="Pfam" id="PF00440">
    <property type="entry name" value="TetR_N"/>
    <property type="match status" value="1"/>
</dbReference>